<dbReference type="PANTHER" id="PTHR32308:SF10">
    <property type="entry name" value="CITRATE LYASE SUBUNIT BETA"/>
    <property type="match status" value="1"/>
</dbReference>
<comment type="cofactor">
    <cofactor evidence="1">
        <name>Mg(2+)</name>
        <dbReference type="ChEBI" id="CHEBI:18420"/>
    </cofactor>
</comment>
<accession>A0ABT4TZU8</accession>
<evidence type="ECO:0000256" key="1">
    <source>
        <dbReference type="ARBA" id="ARBA00001946"/>
    </source>
</evidence>
<organism evidence="5 6">
    <name type="scientific">Nocardiopsis endophytica</name>
    <dbReference type="NCBI Taxonomy" id="3018445"/>
    <lineage>
        <taxon>Bacteria</taxon>
        <taxon>Bacillati</taxon>
        <taxon>Actinomycetota</taxon>
        <taxon>Actinomycetes</taxon>
        <taxon>Streptosporangiales</taxon>
        <taxon>Nocardiopsidaceae</taxon>
        <taxon>Nocardiopsis</taxon>
    </lineage>
</organism>
<dbReference type="SUPFAM" id="SSF51621">
    <property type="entry name" value="Phosphoenolpyruvate/pyruvate domain"/>
    <property type="match status" value="1"/>
</dbReference>
<keyword evidence="3" id="KW-0460">Magnesium</keyword>
<dbReference type="RefSeq" id="WP_270684237.1">
    <property type="nucleotide sequence ID" value="NZ_JAQFWQ010000011.1"/>
</dbReference>
<comment type="caution">
    <text evidence="5">The sequence shown here is derived from an EMBL/GenBank/DDBJ whole genome shotgun (WGS) entry which is preliminary data.</text>
</comment>
<keyword evidence="6" id="KW-1185">Reference proteome</keyword>
<feature type="domain" description="HpcH/HpaI aldolase/citrate lyase" evidence="4">
    <location>
        <begin position="12"/>
        <end position="215"/>
    </location>
</feature>
<evidence type="ECO:0000313" key="6">
    <source>
        <dbReference type="Proteomes" id="UP001527866"/>
    </source>
</evidence>
<dbReference type="InterPro" id="IPR015813">
    <property type="entry name" value="Pyrv/PenolPyrv_kinase-like_dom"/>
</dbReference>
<evidence type="ECO:0000256" key="3">
    <source>
        <dbReference type="ARBA" id="ARBA00022842"/>
    </source>
</evidence>
<dbReference type="Gene3D" id="3.20.20.60">
    <property type="entry name" value="Phosphoenolpyruvate-binding domains"/>
    <property type="match status" value="1"/>
</dbReference>
<dbReference type="Pfam" id="PF03328">
    <property type="entry name" value="HpcH_HpaI"/>
    <property type="match status" value="1"/>
</dbReference>
<evidence type="ECO:0000313" key="5">
    <source>
        <dbReference type="EMBL" id="MDA2810225.1"/>
    </source>
</evidence>
<keyword evidence="2" id="KW-0479">Metal-binding</keyword>
<gene>
    <name evidence="5" type="ORF">O4J56_06200</name>
</gene>
<reference evidence="5 6" key="1">
    <citation type="submission" date="2023-01" db="EMBL/GenBank/DDBJ databases">
        <title>Draft genome sequence of Nocardiopsis sp. RSe5-2 isolated from halophytes.</title>
        <authorList>
            <person name="Duangmal K."/>
            <person name="Chantavorakit T."/>
        </authorList>
    </citation>
    <scope>NUCLEOTIDE SEQUENCE [LARGE SCALE GENOMIC DNA]</scope>
    <source>
        <strain evidence="5 6">RSe5-2</strain>
    </source>
</reference>
<evidence type="ECO:0000256" key="2">
    <source>
        <dbReference type="ARBA" id="ARBA00022723"/>
    </source>
</evidence>
<name>A0ABT4TZU8_9ACTN</name>
<sequence length="274" mass="28844">MSGTPGIPGPALLFCPGDRPDRYAKAAARADAVIIDLEDSVAPDAKDGARRMLSEAWPGLDPERTIVRVNPYGGPWWEQDVQAVRDLGVRLVMLPKAERVEAVRALAPARVVALCESAAGVLAAPALAAEPGCAALTWGGEDLMADLGGASSRRSTGAPHDVVVHARSSVLLAAAAHGKPAIDTVYLDISDTDGLAAEAREAAETGFAAKMCIHPGHADPIRDAFRPPEEDVRWARGVLKAAEENPSGVFRYEGRMIDAPLLGQARAILRRAGE</sequence>
<dbReference type="GO" id="GO:0016829">
    <property type="term" value="F:lyase activity"/>
    <property type="evidence" value="ECO:0007669"/>
    <property type="project" value="UniProtKB-KW"/>
</dbReference>
<dbReference type="InterPro" id="IPR005000">
    <property type="entry name" value="Aldolase/citrate-lyase_domain"/>
</dbReference>
<dbReference type="Proteomes" id="UP001527866">
    <property type="component" value="Unassembled WGS sequence"/>
</dbReference>
<keyword evidence="5" id="KW-0456">Lyase</keyword>
<dbReference type="PANTHER" id="PTHR32308">
    <property type="entry name" value="LYASE BETA SUBUNIT, PUTATIVE (AFU_ORTHOLOGUE AFUA_4G13030)-RELATED"/>
    <property type="match status" value="1"/>
</dbReference>
<dbReference type="PIRSF" id="PIRSF015582">
    <property type="entry name" value="Cit_lyase_B"/>
    <property type="match status" value="1"/>
</dbReference>
<dbReference type="InterPro" id="IPR011206">
    <property type="entry name" value="Citrate_lyase_beta/mcl1/mcl2"/>
</dbReference>
<dbReference type="EMBL" id="JAQFWQ010000011">
    <property type="protein sequence ID" value="MDA2810225.1"/>
    <property type="molecule type" value="Genomic_DNA"/>
</dbReference>
<protein>
    <submittedName>
        <fullName evidence="5">CoA ester lyase</fullName>
    </submittedName>
</protein>
<evidence type="ECO:0000259" key="4">
    <source>
        <dbReference type="Pfam" id="PF03328"/>
    </source>
</evidence>
<dbReference type="InterPro" id="IPR040442">
    <property type="entry name" value="Pyrv_kinase-like_dom_sf"/>
</dbReference>
<proteinExistence type="predicted"/>